<keyword evidence="2" id="KW-0418">Kinase</keyword>
<dbReference type="GO" id="GO:0005524">
    <property type="term" value="F:ATP binding"/>
    <property type="evidence" value="ECO:0007669"/>
    <property type="project" value="InterPro"/>
</dbReference>
<dbReference type="OrthoDB" id="4062651at2759"/>
<reference evidence="2 3" key="1">
    <citation type="submission" date="2016-09" db="EMBL/GenBank/DDBJ databases">
        <title>The draft genome of Dichanthelium oligosanthes: A C3 panicoid grass species.</title>
        <authorList>
            <person name="Studer A.J."/>
            <person name="Schnable J.C."/>
            <person name="Brutnell T.P."/>
        </authorList>
    </citation>
    <scope>NUCLEOTIDE SEQUENCE [LARGE SCALE GENOMIC DNA]</scope>
    <source>
        <strain evidence="3">cv. Kellogg 1175</strain>
        <tissue evidence="2">Leaf</tissue>
    </source>
</reference>
<feature type="domain" description="Protein kinase" evidence="1">
    <location>
        <begin position="1"/>
        <end position="208"/>
    </location>
</feature>
<dbReference type="AlphaFoldDB" id="A0A1E5VWS2"/>
<sequence length="239" mass="26832">MILVYNYMAHGCLRDHLFRTKQPPLTWNRRLEICIGAARGLHYLHASHIIYRNVSAGKILLDEKWVAKITDLSLSRIGLSSGDTLVVDTAIVGTPGYLDHEYYMTNLCTEKSDVYSFGVVLLEVLCARPVIDRNRPDEERLLSRWALQCKKDGNLDRIIDPYLMGRINPWCLNKFAKTAEKCLAYKGTDRPSMADVVSDLEDALHLQVSAEVCEGAMDEGVVVGMDFDDLAPATPSRSL</sequence>
<dbReference type="GO" id="GO:0009506">
    <property type="term" value="C:plasmodesma"/>
    <property type="evidence" value="ECO:0007669"/>
    <property type="project" value="TreeGrafter"/>
</dbReference>
<dbReference type="InterPro" id="IPR011009">
    <property type="entry name" value="Kinase-like_dom_sf"/>
</dbReference>
<dbReference type="PANTHER" id="PTHR27003">
    <property type="entry name" value="OS07G0166700 PROTEIN"/>
    <property type="match status" value="1"/>
</dbReference>
<keyword evidence="2" id="KW-0675">Receptor</keyword>
<name>A0A1E5VWS2_9POAL</name>
<evidence type="ECO:0000313" key="3">
    <source>
        <dbReference type="Proteomes" id="UP000095767"/>
    </source>
</evidence>
<dbReference type="SUPFAM" id="SSF56112">
    <property type="entry name" value="Protein kinase-like (PK-like)"/>
    <property type="match status" value="1"/>
</dbReference>
<dbReference type="InterPro" id="IPR000719">
    <property type="entry name" value="Prot_kinase_dom"/>
</dbReference>
<dbReference type="Gene3D" id="1.10.510.10">
    <property type="entry name" value="Transferase(Phosphotransferase) domain 1"/>
    <property type="match status" value="1"/>
</dbReference>
<dbReference type="PROSITE" id="PS50011">
    <property type="entry name" value="PROTEIN_KINASE_DOM"/>
    <property type="match status" value="1"/>
</dbReference>
<evidence type="ECO:0000259" key="1">
    <source>
        <dbReference type="PROSITE" id="PS50011"/>
    </source>
</evidence>
<comment type="caution">
    <text evidence="2">The sequence shown here is derived from an EMBL/GenBank/DDBJ whole genome shotgun (WGS) entry which is preliminary data.</text>
</comment>
<protein>
    <submittedName>
        <fullName evidence="2">Receptor-like protein kinase FERONIA</fullName>
    </submittedName>
</protein>
<dbReference type="STRING" id="888268.A0A1E5VWS2"/>
<keyword evidence="3" id="KW-1185">Reference proteome</keyword>
<dbReference type="InterPro" id="IPR045272">
    <property type="entry name" value="ANXUR1/2-like"/>
</dbReference>
<dbReference type="GO" id="GO:0005886">
    <property type="term" value="C:plasma membrane"/>
    <property type="evidence" value="ECO:0007669"/>
    <property type="project" value="TreeGrafter"/>
</dbReference>
<gene>
    <name evidence="2" type="ORF">BAE44_0009429</name>
</gene>
<dbReference type="InterPro" id="IPR001245">
    <property type="entry name" value="Ser-Thr/Tyr_kinase_cat_dom"/>
</dbReference>
<proteinExistence type="predicted"/>
<dbReference type="PANTHER" id="PTHR27003:SF357">
    <property type="entry name" value="PROTEIN KINASE DOMAIN-CONTAINING PROTEIN"/>
    <property type="match status" value="1"/>
</dbReference>
<dbReference type="EMBL" id="LWDX02027335">
    <property type="protein sequence ID" value="OEL29552.1"/>
    <property type="molecule type" value="Genomic_DNA"/>
</dbReference>
<evidence type="ECO:0000313" key="2">
    <source>
        <dbReference type="EMBL" id="OEL29552.1"/>
    </source>
</evidence>
<organism evidence="2 3">
    <name type="scientific">Dichanthelium oligosanthes</name>
    <dbReference type="NCBI Taxonomy" id="888268"/>
    <lineage>
        <taxon>Eukaryota</taxon>
        <taxon>Viridiplantae</taxon>
        <taxon>Streptophyta</taxon>
        <taxon>Embryophyta</taxon>
        <taxon>Tracheophyta</taxon>
        <taxon>Spermatophyta</taxon>
        <taxon>Magnoliopsida</taxon>
        <taxon>Liliopsida</taxon>
        <taxon>Poales</taxon>
        <taxon>Poaceae</taxon>
        <taxon>PACMAD clade</taxon>
        <taxon>Panicoideae</taxon>
        <taxon>Panicodae</taxon>
        <taxon>Paniceae</taxon>
        <taxon>Dichantheliinae</taxon>
        <taxon>Dichanthelium</taxon>
    </lineage>
</organism>
<accession>A0A1E5VWS2</accession>
<dbReference type="GO" id="GO:0004714">
    <property type="term" value="F:transmembrane receptor protein tyrosine kinase activity"/>
    <property type="evidence" value="ECO:0007669"/>
    <property type="project" value="InterPro"/>
</dbReference>
<keyword evidence="2" id="KW-0808">Transferase</keyword>
<dbReference type="Pfam" id="PF07714">
    <property type="entry name" value="PK_Tyr_Ser-Thr"/>
    <property type="match status" value="1"/>
</dbReference>
<dbReference type="Proteomes" id="UP000095767">
    <property type="component" value="Unassembled WGS sequence"/>
</dbReference>